<feature type="compositionally biased region" description="Gly residues" evidence="1">
    <location>
        <begin position="422"/>
        <end position="438"/>
    </location>
</feature>
<comment type="caution">
    <text evidence="2">The sequence shown here is derived from an EMBL/GenBank/DDBJ whole genome shotgun (WGS) entry which is preliminary data.</text>
</comment>
<sequence length="518" mass="54525">MSAISSYARALAAATGTAAPIATVRHVHLSERPLVLVPLTLAGEANAPLAALVGTRQADPTLLVVPQPRNRDLRFAFAADLAEIVLPHVLGFAADAEELANGPRAHDAPQLILPNPAGLAFLRLFGRSTRFRATDGDYAVPPSVPLLGRWLTFFAERAEIPGSSLARAVTDLLSLHWATGQSALEDANLAAAMGWIDPPPGRDGPTSARLAEDPAHSPPAGPTTDPGFDNDILAPAIAAYDAVTDPAALPTVLARLRDVLRGQLQPTWDLVWRALDLLRQLPPGASVAGRWETDRARYTGFHTYMAEEGLPQARLDGAVAAARRLNRIEQAQSAYDAERAFDDPLVMADHRVTGEAFQGTVLAVDRDRRVPNGRGKGRLVTRPLLTVRTEDPVRLTLGTRVVASSRRKQECLIVAIDTPGGDDGLTGAGAGTGTGADGGRSATGATLITLEAQSGMGRSAAPAPGSVPEAGETLCYSAVLADGVRSVAMPDAADTPWTHGGPPEPYEPNERDTAEAWD</sequence>
<evidence type="ECO:0000313" key="3">
    <source>
        <dbReference type="Proteomes" id="UP000179627"/>
    </source>
</evidence>
<dbReference type="OrthoDB" id="140186at2"/>
<feature type="region of interest" description="Disordered" evidence="1">
    <location>
        <begin position="196"/>
        <end position="228"/>
    </location>
</feature>
<feature type="region of interest" description="Disordered" evidence="1">
    <location>
        <begin position="422"/>
        <end position="442"/>
    </location>
</feature>
<dbReference type="AlphaFoldDB" id="A0A1S1QI01"/>
<accession>A0A1S1QI01</accession>
<feature type="compositionally biased region" description="Basic and acidic residues" evidence="1">
    <location>
        <begin position="508"/>
        <end position="518"/>
    </location>
</feature>
<dbReference type="Proteomes" id="UP000179627">
    <property type="component" value="Unassembled WGS sequence"/>
</dbReference>
<protein>
    <submittedName>
        <fullName evidence="2">Uncharacterized protein</fullName>
    </submittedName>
</protein>
<dbReference type="RefSeq" id="WP_071087131.1">
    <property type="nucleotide sequence ID" value="NZ_MBLM01000133.1"/>
</dbReference>
<evidence type="ECO:0000313" key="2">
    <source>
        <dbReference type="EMBL" id="OHV33236.1"/>
    </source>
</evidence>
<gene>
    <name evidence="2" type="ORF">CC117_22995</name>
</gene>
<evidence type="ECO:0000256" key="1">
    <source>
        <dbReference type="SAM" id="MobiDB-lite"/>
    </source>
</evidence>
<feature type="region of interest" description="Disordered" evidence="1">
    <location>
        <begin position="491"/>
        <end position="518"/>
    </location>
</feature>
<keyword evidence="3" id="KW-1185">Reference proteome</keyword>
<name>A0A1S1QI01_9ACTN</name>
<proteinExistence type="predicted"/>
<dbReference type="EMBL" id="MBLM01000133">
    <property type="protein sequence ID" value="OHV33236.1"/>
    <property type="molecule type" value="Genomic_DNA"/>
</dbReference>
<organism evidence="2 3">
    <name type="scientific">Parafrankia colletiae</name>
    <dbReference type="NCBI Taxonomy" id="573497"/>
    <lineage>
        <taxon>Bacteria</taxon>
        <taxon>Bacillati</taxon>
        <taxon>Actinomycetota</taxon>
        <taxon>Actinomycetes</taxon>
        <taxon>Frankiales</taxon>
        <taxon>Frankiaceae</taxon>
        <taxon>Parafrankia</taxon>
    </lineage>
</organism>
<reference evidence="3" key="1">
    <citation type="submission" date="2016-07" db="EMBL/GenBank/DDBJ databases">
        <title>Sequence Frankia sp. strain CcI1.17.</title>
        <authorList>
            <person name="Ghodhbane-Gtari F."/>
            <person name="Swanson E."/>
            <person name="Gueddou A."/>
            <person name="Morris K."/>
            <person name="Hezbri K."/>
            <person name="Ktari A."/>
            <person name="Nouioui I."/>
            <person name="Abebe-Akele F."/>
            <person name="Simpson S."/>
            <person name="Thomas K."/>
            <person name="Gtari M."/>
            <person name="Tisa L.S."/>
            <person name="Hurst S."/>
        </authorList>
    </citation>
    <scope>NUCLEOTIDE SEQUENCE [LARGE SCALE GENOMIC DNA]</scope>
    <source>
        <strain evidence="3">Cc1.17</strain>
    </source>
</reference>